<dbReference type="EMBL" id="JBFALK010000027">
    <property type="protein sequence ID" value="MEV0974154.1"/>
    <property type="molecule type" value="Genomic_DNA"/>
</dbReference>
<keyword evidence="2" id="KW-0472">Membrane</keyword>
<keyword evidence="2" id="KW-0812">Transmembrane</keyword>
<protein>
    <submittedName>
        <fullName evidence="4">Excalibur calcium-binding domain-containing protein</fullName>
    </submittedName>
</protein>
<feature type="compositionally biased region" description="Gly residues" evidence="1">
    <location>
        <begin position="183"/>
        <end position="215"/>
    </location>
</feature>
<dbReference type="InterPro" id="IPR054384">
    <property type="entry name" value="SecDF_P1_head"/>
</dbReference>
<keyword evidence="5" id="KW-1185">Reference proteome</keyword>
<feature type="domain" description="Excalibur calcium-binding" evidence="3">
    <location>
        <begin position="269"/>
        <end position="306"/>
    </location>
</feature>
<evidence type="ECO:0000259" key="3">
    <source>
        <dbReference type="SMART" id="SM00894"/>
    </source>
</evidence>
<evidence type="ECO:0000313" key="5">
    <source>
        <dbReference type="Proteomes" id="UP001551675"/>
    </source>
</evidence>
<dbReference type="Gene3D" id="3.30.1360.200">
    <property type="match status" value="1"/>
</dbReference>
<dbReference type="Pfam" id="PF05901">
    <property type="entry name" value="Excalibur"/>
    <property type="match status" value="1"/>
</dbReference>
<dbReference type="Proteomes" id="UP001551675">
    <property type="component" value="Unassembled WGS sequence"/>
</dbReference>
<reference evidence="4 5" key="1">
    <citation type="submission" date="2024-06" db="EMBL/GenBank/DDBJ databases">
        <title>The Natural Products Discovery Center: Release of the First 8490 Sequenced Strains for Exploring Actinobacteria Biosynthetic Diversity.</title>
        <authorList>
            <person name="Kalkreuter E."/>
            <person name="Kautsar S.A."/>
            <person name="Yang D."/>
            <person name="Bader C.D."/>
            <person name="Teijaro C.N."/>
            <person name="Fluegel L."/>
            <person name="Davis C.M."/>
            <person name="Simpson J.R."/>
            <person name="Lauterbach L."/>
            <person name="Steele A.D."/>
            <person name="Gui C."/>
            <person name="Meng S."/>
            <person name="Li G."/>
            <person name="Viehrig K."/>
            <person name="Ye F."/>
            <person name="Su P."/>
            <person name="Kiefer A.F."/>
            <person name="Nichols A."/>
            <person name="Cepeda A.J."/>
            <person name="Yan W."/>
            <person name="Fan B."/>
            <person name="Jiang Y."/>
            <person name="Adhikari A."/>
            <person name="Zheng C.-J."/>
            <person name="Schuster L."/>
            <person name="Cowan T.M."/>
            <person name="Smanski M.J."/>
            <person name="Chevrette M.G."/>
            <person name="De Carvalho L.P.S."/>
            <person name="Shen B."/>
        </authorList>
    </citation>
    <scope>NUCLEOTIDE SEQUENCE [LARGE SCALE GENOMIC DNA]</scope>
    <source>
        <strain evidence="4 5">NPDC050100</strain>
    </source>
</reference>
<comment type="caution">
    <text evidence="4">The sequence shown here is derived from an EMBL/GenBank/DDBJ whole genome shotgun (WGS) entry which is preliminary data.</text>
</comment>
<feature type="transmembrane region" description="Helical" evidence="2">
    <location>
        <begin position="18"/>
        <end position="42"/>
    </location>
</feature>
<accession>A0ABV3GR87</accession>
<feature type="compositionally biased region" description="Low complexity" evidence="1">
    <location>
        <begin position="222"/>
        <end position="256"/>
    </location>
</feature>
<name>A0ABV3GR87_MICGL</name>
<proteinExistence type="predicted"/>
<dbReference type="InterPro" id="IPR008613">
    <property type="entry name" value="Excalibur_Ca-bd_domain"/>
</dbReference>
<gene>
    <name evidence="4" type="ORF">AB0I59_36640</name>
</gene>
<evidence type="ECO:0000256" key="2">
    <source>
        <dbReference type="SAM" id="Phobius"/>
    </source>
</evidence>
<keyword evidence="2" id="KW-1133">Transmembrane helix</keyword>
<dbReference type="SMART" id="SM00894">
    <property type="entry name" value="Excalibur"/>
    <property type="match status" value="1"/>
</dbReference>
<evidence type="ECO:0000313" key="4">
    <source>
        <dbReference type="EMBL" id="MEV0974154.1"/>
    </source>
</evidence>
<dbReference type="Pfam" id="PF22599">
    <property type="entry name" value="SecDF_P1_head"/>
    <property type="match status" value="1"/>
</dbReference>
<organism evidence="4 5">
    <name type="scientific">Microtetraspora glauca</name>
    <dbReference type="NCBI Taxonomy" id="1996"/>
    <lineage>
        <taxon>Bacteria</taxon>
        <taxon>Bacillati</taxon>
        <taxon>Actinomycetota</taxon>
        <taxon>Actinomycetes</taxon>
        <taxon>Streptosporangiales</taxon>
        <taxon>Streptosporangiaceae</taxon>
        <taxon>Microtetraspora</taxon>
    </lineage>
</organism>
<evidence type="ECO:0000256" key="1">
    <source>
        <dbReference type="SAM" id="MobiDB-lite"/>
    </source>
</evidence>
<dbReference type="RefSeq" id="WP_358140439.1">
    <property type="nucleotide sequence ID" value="NZ_JBFALK010000027.1"/>
</dbReference>
<feature type="region of interest" description="Disordered" evidence="1">
    <location>
        <begin position="183"/>
        <end position="268"/>
    </location>
</feature>
<sequence>MPGTAQQGPAQATRGTTIVLAVALVLVVVMTGVLGAVAVLMTRNQDTPPLSRTAPRTLQTSIHFAPVTGVRQGPCTGTDAVPDDAGTTCYQLDPGVTVTTVQKIEPVAEQNGTYSIRVVLSPATREQVAELTRETVKQQLAIVVGEKVVAAPRVAQEITQDSLSIAGFTKADADALIARLLGSGAGDTGTGTTGDTGGAGDTTGGTGDTTGGTGGPNPQQSTAGTQPPAPTGAATGADTGTTTGNTTGDTTGATQAHVTQGGQSREPGRYATCKEARAAGYGPYTKGVHKEYAWYVDANNDGVACNSPDL</sequence>